<evidence type="ECO:0000256" key="2">
    <source>
        <dbReference type="ARBA" id="ARBA00022701"/>
    </source>
</evidence>
<dbReference type="Gene3D" id="3.40.50.300">
    <property type="entry name" value="P-loop containing nucleotide triphosphate hydrolases"/>
    <property type="match status" value="1"/>
</dbReference>
<dbReference type="Gramene" id="AUR62004493-RA">
    <property type="protein sequence ID" value="AUR62004493-RA:cds"/>
    <property type="gene ID" value="AUR62004493"/>
</dbReference>
<dbReference type="InterPro" id="IPR030381">
    <property type="entry name" value="G_DYNAMIN_dom"/>
</dbReference>
<gene>
    <name evidence="12" type="primary">LOC110714504</name>
</gene>
<dbReference type="PROSITE" id="PS00410">
    <property type="entry name" value="G_DYNAMIN_1"/>
    <property type="match status" value="1"/>
</dbReference>
<dbReference type="InterPro" id="IPR022812">
    <property type="entry name" value="Dynamin"/>
</dbReference>
<dbReference type="InterPro" id="IPR003130">
    <property type="entry name" value="GED"/>
</dbReference>
<keyword evidence="13" id="KW-1185">Reference proteome</keyword>
<evidence type="ECO:0000259" key="10">
    <source>
        <dbReference type="PROSITE" id="PS51388"/>
    </source>
</evidence>
<dbReference type="FunFam" id="3.40.50.300:FF:000228">
    <property type="entry name" value="dynamin-related protein 1E"/>
    <property type="match status" value="1"/>
</dbReference>
<dbReference type="GO" id="GO:0016020">
    <property type="term" value="C:membrane"/>
    <property type="evidence" value="ECO:0007669"/>
    <property type="project" value="TreeGrafter"/>
</dbReference>
<dbReference type="FunFam" id="1.20.120.1240:FF:000010">
    <property type="entry name" value="Dynamin-related protein 5A"/>
    <property type="match status" value="1"/>
</dbReference>
<dbReference type="SUPFAM" id="SSF52540">
    <property type="entry name" value="P-loop containing nucleoside triphosphate hydrolases"/>
    <property type="match status" value="1"/>
</dbReference>
<evidence type="ECO:0000256" key="3">
    <source>
        <dbReference type="ARBA" id="ARBA00022741"/>
    </source>
</evidence>
<reference evidence="12" key="2">
    <citation type="submission" date="2021-03" db="UniProtKB">
        <authorList>
            <consortium name="EnsemblPlants"/>
        </authorList>
    </citation>
    <scope>IDENTIFICATION</scope>
</reference>
<dbReference type="PROSITE" id="PS51388">
    <property type="entry name" value="GED"/>
    <property type="match status" value="1"/>
</dbReference>
<feature type="domain" description="GED" evidence="10">
    <location>
        <begin position="517"/>
        <end position="609"/>
    </location>
</feature>
<keyword evidence="1" id="KW-0963">Cytoplasm</keyword>
<comment type="subcellular location">
    <subcellularLocation>
        <location evidence="8">Cytoplasm</location>
        <location evidence="8">Cytoskeleton</location>
        <location evidence="8">Phragmoplast</location>
    </subcellularLocation>
</comment>
<dbReference type="AlphaFoldDB" id="A0A803KZN3"/>
<dbReference type="GO" id="GO:0005874">
    <property type="term" value="C:microtubule"/>
    <property type="evidence" value="ECO:0007669"/>
    <property type="project" value="UniProtKB-KW"/>
</dbReference>
<dbReference type="PANTHER" id="PTHR11566">
    <property type="entry name" value="DYNAMIN"/>
    <property type="match status" value="1"/>
</dbReference>
<proteinExistence type="inferred from homology"/>
<dbReference type="OMA" id="HMANRMG"/>
<keyword evidence="4" id="KW-0378">Hydrolase</keyword>
<keyword evidence="6" id="KW-0505">Motor protein</keyword>
<dbReference type="KEGG" id="cqi:110714504"/>
<dbReference type="GO" id="GO:0005525">
    <property type="term" value="F:GTP binding"/>
    <property type="evidence" value="ECO:0007669"/>
    <property type="project" value="UniProtKB-KW"/>
</dbReference>
<reference evidence="12" key="1">
    <citation type="journal article" date="2017" name="Nature">
        <title>The genome of Chenopodium quinoa.</title>
        <authorList>
            <person name="Jarvis D.E."/>
            <person name="Ho Y.S."/>
            <person name="Lightfoot D.J."/>
            <person name="Schmoeckel S.M."/>
            <person name="Li B."/>
            <person name="Borm T.J.A."/>
            <person name="Ohyanagi H."/>
            <person name="Mineta K."/>
            <person name="Michell C.T."/>
            <person name="Saber N."/>
            <person name="Kharbatia N.M."/>
            <person name="Rupper R.R."/>
            <person name="Sharp A.R."/>
            <person name="Dally N."/>
            <person name="Boughton B.A."/>
            <person name="Woo Y.H."/>
            <person name="Gao G."/>
            <person name="Schijlen E.G.W.M."/>
            <person name="Guo X."/>
            <person name="Momin A.A."/>
            <person name="Negrao S."/>
            <person name="Al-Babili S."/>
            <person name="Gehring C."/>
            <person name="Roessner U."/>
            <person name="Jung C."/>
            <person name="Murphy K."/>
            <person name="Arold S.T."/>
            <person name="Gojobori T."/>
            <person name="van der Linden C.G."/>
            <person name="van Loo E.N."/>
            <person name="Jellen E.N."/>
            <person name="Maughan P.J."/>
            <person name="Tester M."/>
        </authorList>
    </citation>
    <scope>NUCLEOTIDE SEQUENCE [LARGE SCALE GENOMIC DNA]</scope>
    <source>
        <strain evidence="12">cv. PI 614886</strain>
    </source>
</reference>
<keyword evidence="3 9" id="KW-0547">Nucleotide-binding</keyword>
<dbReference type="InterPro" id="IPR045063">
    <property type="entry name" value="Dynamin_N"/>
</dbReference>
<evidence type="ECO:0000256" key="9">
    <source>
        <dbReference type="RuleBase" id="RU003932"/>
    </source>
</evidence>
<dbReference type="InterPro" id="IPR020850">
    <property type="entry name" value="GED_dom"/>
</dbReference>
<feature type="domain" description="Dynamin-type G" evidence="11">
    <location>
        <begin position="31"/>
        <end position="299"/>
    </location>
</feature>
<dbReference type="EnsemblPlants" id="AUR62004493-RA">
    <property type="protein sequence ID" value="AUR62004493-RA:cds"/>
    <property type="gene ID" value="AUR62004493"/>
</dbReference>
<dbReference type="InterPro" id="IPR019762">
    <property type="entry name" value="Dynamin_GTPase_CS"/>
</dbReference>
<dbReference type="SMART" id="SM00053">
    <property type="entry name" value="DYNc"/>
    <property type="match status" value="1"/>
</dbReference>
<dbReference type="GeneID" id="110714504"/>
<evidence type="ECO:0000256" key="6">
    <source>
        <dbReference type="ARBA" id="ARBA00023175"/>
    </source>
</evidence>
<dbReference type="Gene3D" id="1.20.120.1240">
    <property type="entry name" value="Dynamin, middle domain"/>
    <property type="match status" value="1"/>
</dbReference>
<dbReference type="PANTHER" id="PTHR11566:SF159">
    <property type="entry name" value="PHRAGMOPLASTIN DRP1A"/>
    <property type="match status" value="1"/>
</dbReference>
<dbReference type="InterPro" id="IPR001401">
    <property type="entry name" value="Dynamin_GTPase"/>
</dbReference>
<evidence type="ECO:0000313" key="13">
    <source>
        <dbReference type="Proteomes" id="UP000596660"/>
    </source>
</evidence>
<evidence type="ECO:0000256" key="8">
    <source>
        <dbReference type="ARBA" id="ARBA00060413"/>
    </source>
</evidence>
<comment type="similarity">
    <text evidence="9">Belongs to the TRAFAC class dynamin-like GTPase superfamily. Dynamin/Fzo/YdjA family.</text>
</comment>
<dbReference type="CDD" id="cd08771">
    <property type="entry name" value="DLP_1"/>
    <property type="match status" value="1"/>
</dbReference>
<dbReference type="Proteomes" id="UP000596660">
    <property type="component" value="Unplaced"/>
</dbReference>
<evidence type="ECO:0000256" key="7">
    <source>
        <dbReference type="ARBA" id="ARBA00023212"/>
    </source>
</evidence>
<dbReference type="InterPro" id="IPR000375">
    <property type="entry name" value="Dynamin_stalk"/>
</dbReference>
<dbReference type="PRINTS" id="PR00195">
    <property type="entry name" value="DYNAMIN"/>
</dbReference>
<keyword evidence="7" id="KW-0206">Cytoskeleton</keyword>
<sequence>MENLISLVNKIQRACTALGDHGDESALPTLWDSLPAIAVVGGQSSGKSSVLESIVGKDFLPRGSGIVTRRPLVLQLHRVEENREWAEFMHLPRKRITDFAAVRKEIADETDRETGRSKAISSVPIHLSIYSPNVVNLTLIDLPGLTKVAIDGQPESIVQDIENMVRSFIEKPNCIILAISPANQDLATSDAIKISREVDPKGERTFGVLTKVDLMDKGTDAVDILEGKSYKLQYPWVGVVNRSQADINKNVDMIVARRKEREFWSSSPEYKHLAHRMGSEFLAKMMSKHLETVIKSRIPGLQSLINKTIVELESELSRLGKPVATDAGGKLYMIMEICRGFDQIFKEHLDGVRPGGDRIYGVFDNQLPAALKRLQFDKQFSMENVRKLITEADGYQPHLIAPEQGYRRLIESCLGSIRGPAEAAVDAVHGILKELVHKAISETAELRQYPSLRVEVANAASESLERMRDESKRATLQLVDMECGYLTVDFFRKLPQDVEKGGNPTHSIFDRYNDSYLRRIGSTVLSYVNLVCATLRNSIPKSIVYCQVRDAKRSLLDVFFTELGGKEAKVLGKMLDEDPAIMQRRTNLGKRLELYRTAQSEIDAIAWSK</sequence>
<dbReference type="RefSeq" id="XP_021748727.1">
    <property type="nucleotide sequence ID" value="XM_021893035.1"/>
</dbReference>
<dbReference type="SMART" id="SM00302">
    <property type="entry name" value="GED"/>
    <property type="match status" value="1"/>
</dbReference>
<dbReference type="OrthoDB" id="5061070at2759"/>
<dbReference type="InterPro" id="IPR027417">
    <property type="entry name" value="P-loop_NTPase"/>
</dbReference>
<evidence type="ECO:0000313" key="12">
    <source>
        <dbReference type="EnsemblPlants" id="AUR62004493-RA:cds"/>
    </source>
</evidence>
<keyword evidence="5 9" id="KW-0342">GTP-binding</keyword>
<evidence type="ECO:0000256" key="4">
    <source>
        <dbReference type="ARBA" id="ARBA00022801"/>
    </source>
</evidence>
<dbReference type="GO" id="GO:0003924">
    <property type="term" value="F:GTPase activity"/>
    <property type="evidence" value="ECO:0007669"/>
    <property type="project" value="InterPro"/>
</dbReference>
<organism evidence="12 13">
    <name type="scientific">Chenopodium quinoa</name>
    <name type="common">Quinoa</name>
    <dbReference type="NCBI Taxonomy" id="63459"/>
    <lineage>
        <taxon>Eukaryota</taxon>
        <taxon>Viridiplantae</taxon>
        <taxon>Streptophyta</taxon>
        <taxon>Embryophyta</taxon>
        <taxon>Tracheophyta</taxon>
        <taxon>Spermatophyta</taxon>
        <taxon>Magnoliopsida</taxon>
        <taxon>eudicotyledons</taxon>
        <taxon>Gunneridae</taxon>
        <taxon>Pentapetalae</taxon>
        <taxon>Caryophyllales</taxon>
        <taxon>Chenopodiaceae</taxon>
        <taxon>Chenopodioideae</taxon>
        <taxon>Atripliceae</taxon>
        <taxon>Chenopodium</taxon>
    </lineage>
</organism>
<keyword evidence="2" id="KW-0493">Microtubule</keyword>
<dbReference type="GO" id="GO:0009524">
    <property type="term" value="C:phragmoplast"/>
    <property type="evidence" value="ECO:0007669"/>
    <property type="project" value="UniProtKB-SubCell"/>
</dbReference>
<dbReference type="GO" id="GO:0008017">
    <property type="term" value="F:microtubule binding"/>
    <property type="evidence" value="ECO:0007669"/>
    <property type="project" value="TreeGrafter"/>
</dbReference>
<evidence type="ECO:0000256" key="1">
    <source>
        <dbReference type="ARBA" id="ARBA00022490"/>
    </source>
</evidence>
<dbReference type="PROSITE" id="PS51718">
    <property type="entry name" value="G_DYNAMIN_2"/>
    <property type="match status" value="1"/>
</dbReference>
<name>A0A803KZN3_CHEQI</name>
<accession>A0A803KZN3</accession>
<evidence type="ECO:0000259" key="11">
    <source>
        <dbReference type="PROSITE" id="PS51718"/>
    </source>
</evidence>
<protein>
    <submittedName>
        <fullName evidence="12">Uncharacterized protein</fullName>
    </submittedName>
</protein>
<evidence type="ECO:0000256" key="5">
    <source>
        <dbReference type="ARBA" id="ARBA00023134"/>
    </source>
</evidence>
<dbReference type="Pfam" id="PF00350">
    <property type="entry name" value="Dynamin_N"/>
    <property type="match status" value="1"/>
</dbReference>
<dbReference type="Pfam" id="PF02212">
    <property type="entry name" value="GED"/>
    <property type="match status" value="1"/>
</dbReference>
<dbReference type="Pfam" id="PF01031">
    <property type="entry name" value="Dynamin_M"/>
    <property type="match status" value="1"/>
</dbReference>